<evidence type="ECO:0000313" key="1">
    <source>
        <dbReference type="EMBL" id="ABG25664.1"/>
    </source>
</evidence>
<evidence type="ECO:0000313" key="2">
    <source>
        <dbReference type="Proteomes" id="UP000120576"/>
    </source>
</evidence>
<protein>
    <submittedName>
        <fullName evidence="1">ORF18</fullName>
    </submittedName>
</protein>
<keyword evidence="2" id="KW-1185">Reference proteome</keyword>
<dbReference type="Proteomes" id="UP000120576">
    <property type="component" value="Genome"/>
</dbReference>
<dbReference type="EMBL" id="DQ665652">
    <property type="protein sequence ID" value="ABG25664.1"/>
    <property type="molecule type" value="Genomic_DNA"/>
</dbReference>
<organism evidence="1 2">
    <name type="scientific">Ranid herpesvirus 2</name>
    <dbReference type="NCBI Taxonomy" id="389214"/>
    <lineage>
        <taxon>Viruses</taxon>
        <taxon>Duplodnaviria</taxon>
        <taxon>Heunggongvirae</taxon>
        <taxon>Peploviricota</taxon>
        <taxon>Herviviricetes</taxon>
        <taxon>Herpesvirales</taxon>
        <taxon>Alloherpesviridae</taxon>
        <taxon>Batravirus</taxon>
        <taxon>Batravirus ranidallo2</taxon>
    </lineage>
</organism>
<dbReference type="RefSeq" id="YP_656526.1">
    <property type="nucleotide sequence ID" value="NC_008210.1"/>
</dbReference>
<accession>Q14W88</accession>
<sequence>MEYSSEELERELDVWLYRRAAENEEWPEFVQAFLLYETAGFRLDLKAFNRAYEEERRRCEAEVEEFGRAETLKLVCDYIKTNYDLILEEDCDTEETIRARKQRDDYDEEEEAKYKVLVAGEYTDRRANLFKCIQHLQHHFPNYKNFVRLHGLSILAAYTYQRMYVYSQNEAGEWGLQRQRTITSVYRSPFLAKILEQWGLTPKNRYTVELDMSYPYDELDASLRKESLRTGYEWTPLCQEDAMEQ</sequence>
<reference evidence="1 2" key="1">
    <citation type="journal article" date="2006" name="J. Gen. Virol.">
        <title>Genome sequences of two frog herpesviruses.</title>
        <authorList>
            <person name="Davison A.J."/>
            <person name="Cunningham C."/>
            <person name="Sauerbier W."/>
            <person name="McKinnell R.G."/>
        </authorList>
    </citation>
    <scope>NUCLEOTIDE SEQUENCE [LARGE SCALE GENOMIC DNA]</scope>
    <source>
        <strain evidence="1">ATCC VR-568</strain>
    </source>
</reference>
<name>Q14W88_9VIRU</name>
<proteinExistence type="predicted"/>
<dbReference type="KEGG" id="vg:5179427"/>
<dbReference type="GeneID" id="5179427"/>